<name>R4Z7R9_9ACTN</name>
<feature type="transmembrane region" description="Helical" evidence="11">
    <location>
        <begin position="526"/>
        <end position="545"/>
    </location>
</feature>
<sequence length="591" mass="65285">MLFPTMSFALFFVVVLGVSWRLNERPQAWKLCMLAASYVFYGAWNWRFLALIIGASVVNHLVTKAMEPRAGAARRAWLVVGLLANLGTLGYFKYYEFFTESLVRLLSPFGLEPHGLVKTVALPIAISFFTFQGLSYLIDVYRGDERTYSLLDVSLFLAFFPQLVAGPIVRTSEFMPELHSRRNPDGVDVARAVRLIGRGLIKKVVIASLMAQLVDPVFAAPGGYTAFTVFVAILAYAVQIYADFSGYTDIAIGVALLLGFHFPDNFDRPYASSSIQDFWRRWHMTLSRWLLDYLYIPLGGNQGGRARQYRNLILTMALGGLWHGASGTFIVWGLYQGLGLAGERWMRDRRQEGRPLSAGVRAAWVQRRQAVKALAQENAAFEATGQAPTVPVSHGQWSFGGSGRARATYDTAGLRLDGVEVRDAGQGVGYDDESSDDGGVAQAGAGGRWRRRRRTDEIPFDEEWSRLRAELEDDRPTRSGWPLPVKRALVFAFVCVGWVFFRAPSLGDAFAVLGRLFTGWTSGQSLVTPLILVVVAGAIAAQYLPSKVGDTLEVGFSRWAPLAQALAFGILLAGIDILGPQGVAPFIYFQF</sequence>
<dbReference type="HOGENOM" id="CLU_025255_4_1_11"/>
<dbReference type="InterPro" id="IPR024194">
    <property type="entry name" value="Ac/AlaTfrase_AlgI/DltB"/>
</dbReference>
<feature type="transmembrane region" description="Helical" evidence="11">
    <location>
        <begin position="150"/>
        <end position="169"/>
    </location>
</feature>
<evidence type="ECO:0000256" key="8">
    <source>
        <dbReference type="ARBA" id="ARBA00023315"/>
    </source>
</evidence>
<keyword evidence="7 9" id="KW-0472">Membrane</keyword>
<evidence type="ECO:0000256" key="3">
    <source>
        <dbReference type="ARBA" id="ARBA00022475"/>
    </source>
</evidence>
<evidence type="ECO:0000256" key="9">
    <source>
        <dbReference type="PIRNR" id="PIRNR016636"/>
    </source>
</evidence>
<dbReference type="eggNOG" id="COG1696">
    <property type="taxonomic scope" value="Bacteria"/>
</dbReference>
<dbReference type="Proteomes" id="UP000018291">
    <property type="component" value="Unassembled WGS sequence"/>
</dbReference>
<comment type="subcellular location">
    <subcellularLocation>
        <location evidence="1">Cell membrane</location>
        <topology evidence="1">Multi-pass membrane protein</topology>
    </subcellularLocation>
</comment>
<dbReference type="PANTHER" id="PTHR13285">
    <property type="entry name" value="ACYLTRANSFERASE"/>
    <property type="match status" value="1"/>
</dbReference>
<evidence type="ECO:0000256" key="10">
    <source>
        <dbReference type="SAM" id="MobiDB-lite"/>
    </source>
</evidence>
<evidence type="ECO:0000313" key="12">
    <source>
        <dbReference type="EMBL" id="CCM65987.1"/>
    </source>
</evidence>
<evidence type="ECO:0000256" key="11">
    <source>
        <dbReference type="SAM" id="Phobius"/>
    </source>
</evidence>
<feature type="transmembrane region" description="Helical" evidence="11">
    <location>
        <begin position="244"/>
        <end position="262"/>
    </location>
</feature>
<dbReference type="PIRSF" id="PIRSF500217">
    <property type="entry name" value="AlgI"/>
    <property type="match status" value="1"/>
</dbReference>
<dbReference type="OrthoDB" id="139172at2"/>
<keyword evidence="6 11" id="KW-1133">Transmembrane helix</keyword>
<evidence type="ECO:0000256" key="4">
    <source>
        <dbReference type="ARBA" id="ARBA00022679"/>
    </source>
</evidence>
<dbReference type="PANTHER" id="PTHR13285:SF23">
    <property type="entry name" value="TEICHOIC ACID D-ALANYLTRANSFERASE"/>
    <property type="match status" value="1"/>
</dbReference>
<keyword evidence="13" id="KW-1185">Reference proteome</keyword>
<feature type="transmembrane region" description="Helical" evidence="11">
    <location>
        <begin position="312"/>
        <end position="335"/>
    </location>
</feature>
<dbReference type="PIRSF" id="PIRSF016636">
    <property type="entry name" value="AlgI_DltB"/>
    <property type="match status" value="1"/>
</dbReference>
<feature type="transmembrane region" description="Helical" evidence="11">
    <location>
        <begin position="218"/>
        <end position="237"/>
    </location>
</feature>
<feature type="transmembrane region" description="Helical" evidence="11">
    <location>
        <begin position="488"/>
        <end position="514"/>
    </location>
</feature>
<evidence type="ECO:0000256" key="7">
    <source>
        <dbReference type="ARBA" id="ARBA00023136"/>
    </source>
</evidence>
<dbReference type="AlphaFoldDB" id="R4Z7R9"/>
<dbReference type="STRING" id="1229780.BN381_90058"/>
<dbReference type="InterPro" id="IPR051085">
    <property type="entry name" value="MB_O-acyltransferase"/>
</dbReference>
<comment type="caution">
    <text evidence="12">The sequence shown here is derived from an EMBL/GenBank/DDBJ whole genome shotgun (WGS) entry which is preliminary data.</text>
</comment>
<reference evidence="12 13" key="1">
    <citation type="journal article" date="2013" name="ISME J.">
        <title>Metabolic model for the filamentous 'Candidatus Microthrix parvicella' based on genomic and metagenomic analyses.</title>
        <authorList>
            <person name="Jon McIlroy S."/>
            <person name="Kristiansen R."/>
            <person name="Albertsen M."/>
            <person name="Michael Karst S."/>
            <person name="Rossetti S."/>
            <person name="Lund Nielsen J."/>
            <person name="Tandoi V."/>
            <person name="James Seviour R."/>
            <person name="Nielsen P.H."/>
        </authorList>
    </citation>
    <scope>NUCLEOTIDE SEQUENCE [LARGE SCALE GENOMIC DNA]</scope>
    <source>
        <strain evidence="12 13">RN1</strain>
    </source>
</reference>
<dbReference type="GO" id="GO:0005886">
    <property type="term" value="C:plasma membrane"/>
    <property type="evidence" value="ECO:0007669"/>
    <property type="project" value="UniProtKB-SubCell"/>
</dbReference>
<dbReference type="GO" id="GO:0016746">
    <property type="term" value="F:acyltransferase activity"/>
    <property type="evidence" value="ECO:0007669"/>
    <property type="project" value="UniProtKB-KW"/>
</dbReference>
<comment type="similarity">
    <text evidence="2 9">Belongs to the membrane-bound acyltransferase family.</text>
</comment>
<gene>
    <name evidence="12" type="ORF">BN381_90058</name>
</gene>
<feature type="transmembrane region" description="Helical" evidence="11">
    <location>
        <begin position="45"/>
        <end position="63"/>
    </location>
</feature>
<dbReference type="RefSeq" id="WP_012231461.1">
    <property type="nucleotide sequence ID" value="NZ_HG422565.1"/>
</dbReference>
<keyword evidence="3 9" id="KW-1003">Cell membrane</keyword>
<feature type="transmembrane region" description="Helical" evidence="11">
    <location>
        <begin position="75"/>
        <end position="95"/>
    </location>
</feature>
<dbReference type="Pfam" id="PF03062">
    <property type="entry name" value="MBOAT"/>
    <property type="match status" value="1"/>
</dbReference>
<keyword evidence="4 9" id="KW-0808">Transferase</keyword>
<evidence type="ECO:0000256" key="2">
    <source>
        <dbReference type="ARBA" id="ARBA00010323"/>
    </source>
</evidence>
<feature type="transmembrane region" description="Helical" evidence="11">
    <location>
        <begin position="565"/>
        <end position="589"/>
    </location>
</feature>
<evidence type="ECO:0000256" key="1">
    <source>
        <dbReference type="ARBA" id="ARBA00004651"/>
    </source>
</evidence>
<feature type="region of interest" description="Disordered" evidence="10">
    <location>
        <begin position="426"/>
        <end position="448"/>
    </location>
</feature>
<dbReference type="GO" id="GO:0042121">
    <property type="term" value="P:alginic acid biosynthetic process"/>
    <property type="evidence" value="ECO:0007669"/>
    <property type="project" value="InterPro"/>
</dbReference>
<proteinExistence type="inferred from homology"/>
<keyword evidence="5 11" id="KW-0812">Transmembrane</keyword>
<protein>
    <submittedName>
        <fullName evidence="12">Putative Membrane bound O-acyl transferase MBOAT family protein</fullName>
    </submittedName>
</protein>
<dbReference type="InterPro" id="IPR028362">
    <property type="entry name" value="AlgI"/>
</dbReference>
<organism evidence="12 13">
    <name type="scientific">Candidatus Neomicrothrix parvicella RN1</name>
    <dbReference type="NCBI Taxonomy" id="1229780"/>
    <lineage>
        <taxon>Bacteria</taxon>
        <taxon>Bacillati</taxon>
        <taxon>Actinomycetota</taxon>
        <taxon>Acidimicrobiia</taxon>
        <taxon>Acidimicrobiales</taxon>
        <taxon>Microthrixaceae</taxon>
        <taxon>Candidatus Neomicrothrix</taxon>
    </lineage>
</organism>
<accession>R4Z7R9</accession>
<evidence type="ECO:0000256" key="6">
    <source>
        <dbReference type="ARBA" id="ARBA00022989"/>
    </source>
</evidence>
<dbReference type="InterPro" id="IPR004299">
    <property type="entry name" value="MBOAT_fam"/>
</dbReference>
<keyword evidence="8 9" id="KW-0012">Acyltransferase</keyword>
<evidence type="ECO:0000256" key="5">
    <source>
        <dbReference type="ARBA" id="ARBA00022692"/>
    </source>
</evidence>
<feature type="transmembrane region" description="Helical" evidence="11">
    <location>
        <begin position="115"/>
        <end position="138"/>
    </location>
</feature>
<evidence type="ECO:0000313" key="13">
    <source>
        <dbReference type="Proteomes" id="UP000018291"/>
    </source>
</evidence>
<dbReference type="EMBL" id="CANL01000087">
    <property type="protein sequence ID" value="CCM65987.1"/>
    <property type="molecule type" value="Genomic_DNA"/>
</dbReference>